<dbReference type="AlphaFoldDB" id="A0A542DBS3"/>
<dbReference type="InterPro" id="IPR029058">
    <property type="entry name" value="AB_hydrolase_fold"/>
</dbReference>
<evidence type="ECO:0000313" key="3">
    <source>
        <dbReference type="Proteomes" id="UP000320876"/>
    </source>
</evidence>
<dbReference type="RefSeq" id="WP_141995450.1">
    <property type="nucleotide sequence ID" value="NZ_VFML01000001.1"/>
</dbReference>
<dbReference type="SMART" id="SM00824">
    <property type="entry name" value="PKS_TE"/>
    <property type="match status" value="1"/>
</dbReference>
<protein>
    <submittedName>
        <fullName evidence="2">Thioesterase domain-containing protein</fullName>
    </submittedName>
</protein>
<comment type="caution">
    <text evidence="2">The sequence shown here is derived from an EMBL/GenBank/DDBJ whole genome shotgun (WGS) entry which is preliminary data.</text>
</comment>
<evidence type="ECO:0000259" key="1">
    <source>
        <dbReference type="SMART" id="SM00824"/>
    </source>
</evidence>
<dbReference type="Proteomes" id="UP000320876">
    <property type="component" value="Unassembled WGS sequence"/>
</dbReference>
<dbReference type="Gene3D" id="3.40.50.1820">
    <property type="entry name" value="alpha/beta hydrolase"/>
    <property type="match status" value="1"/>
</dbReference>
<dbReference type="InterPro" id="IPR020802">
    <property type="entry name" value="TesA-like"/>
</dbReference>
<feature type="domain" description="Thioesterase TesA-like" evidence="1">
    <location>
        <begin position="16"/>
        <end position="227"/>
    </location>
</feature>
<dbReference type="InterPro" id="IPR001031">
    <property type="entry name" value="Thioesterase"/>
</dbReference>
<dbReference type="OrthoDB" id="3971765at2"/>
<proteinExistence type="predicted"/>
<keyword evidence="3" id="KW-1185">Reference proteome</keyword>
<gene>
    <name evidence="2" type="ORF">FB471_0155</name>
</gene>
<organism evidence="2 3">
    <name type="scientific">Amycolatopsis cihanbeyliensis</name>
    <dbReference type="NCBI Taxonomy" id="1128664"/>
    <lineage>
        <taxon>Bacteria</taxon>
        <taxon>Bacillati</taxon>
        <taxon>Actinomycetota</taxon>
        <taxon>Actinomycetes</taxon>
        <taxon>Pseudonocardiales</taxon>
        <taxon>Pseudonocardiaceae</taxon>
        <taxon>Amycolatopsis</taxon>
    </lineage>
</organism>
<accession>A0A542DBS3</accession>
<reference evidence="2 3" key="1">
    <citation type="submission" date="2019-06" db="EMBL/GenBank/DDBJ databases">
        <title>Sequencing the genomes of 1000 actinobacteria strains.</title>
        <authorList>
            <person name="Klenk H.-P."/>
        </authorList>
    </citation>
    <scope>NUCLEOTIDE SEQUENCE [LARGE SCALE GENOMIC DNA]</scope>
    <source>
        <strain evidence="2 3">DSM 45679</strain>
    </source>
</reference>
<dbReference type="EMBL" id="VFML01000001">
    <property type="protein sequence ID" value="TQJ00528.1"/>
    <property type="molecule type" value="Genomic_DNA"/>
</dbReference>
<sequence length="235" mass="25479">MVSASKSTWDLPLVYLLDIRDVLLARHYARYIRDIQPDGPYLLGGWSFGGVTATEVARLLLEQGHEVRPVVLLDGRAPEQMAHQLAGLTEFLDSWEPYLAAVPRLLATPDLGDDDIEASGVPVALARTMLSLDEHSIHRSLLTAPHARAVARAHIHAMRHHRPAALTVPVIVVRAADQPDVFGNDPLLGWRDLATAGITAHEALGDHFSMPRSPNVSSLATWLSSVLAGRGIEGG</sequence>
<name>A0A542DBS3_AMYCI</name>
<dbReference type="Pfam" id="PF00975">
    <property type="entry name" value="Thioesterase"/>
    <property type="match status" value="1"/>
</dbReference>
<evidence type="ECO:0000313" key="2">
    <source>
        <dbReference type="EMBL" id="TQJ00528.1"/>
    </source>
</evidence>
<dbReference type="SUPFAM" id="SSF53474">
    <property type="entry name" value="alpha/beta-Hydrolases"/>
    <property type="match status" value="1"/>
</dbReference>